<evidence type="ECO:0000313" key="1">
    <source>
        <dbReference type="EMBL" id="KUM49613.1"/>
    </source>
</evidence>
<comment type="caution">
    <text evidence="1">The sequence shown here is derived from an EMBL/GenBank/DDBJ whole genome shotgun (WGS) entry which is preliminary data.</text>
</comment>
<reference evidence="1" key="1">
    <citation type="journal article" date="2015" name="Genome Biol. Evol.">
        <title>Organellar Genomes of White Spruce (Picea glauca): Assembly and Annotation.</title>
        <authorList>
            <person name="Jackman S.D."/>
            <person name="Warren R.L."/>
            <person name="Gibb E.A."/>
            <person name="Vandervalk B.P."/>
            <person name="Mohamadi H."/>
            <person name="Chu J."/>
            <person name="Raymond A."/>
            <person name="Pleasance S."/>
            <person name="Coope R."/>
            <person name="Wildung M.R."/>
            <person name="Ritland C.E."/>
            <person name="Bousquet J."/>
            <person name="Jones S.J."/>
            <person name="Bohlmann J."/>
            <person name="Birol I."/>
        </authorList>
    </citation>
    <scope>NUCLEOTIDE SEQUENCE [LARGE SCALE GENOMIC DNA]</scope>
    <source>
        <tissue evidence="1">Flushing bud</tissue>
    </source>
</reference>
<proteinExistence type="predicted"/>
<protein>
    <submittedName>
        <fullName evidence="1">Uncharacterized protein</fullName>
    </submittedName>
</protein>
<dbReference type="EMBL" id="LKAM01000002">
    <property type="protein sequence ID" value="KUM49613.1"/>
    <property type="molecule type" value="Genomic_DNA"/>
</dbReference>
<geneLocation type="mitochondrion" evidence="1"/>
<sequence>MENQSSIYLYEPGSLNTTGGVYMEQLVVFINRGSWLTGTWRVSVGSELFVRLLYGLTSN</sequence>
<dbReference type="AlphaFoldDB" id="A0A117NI97"/>
<gene>
    <name evidence="1" type="ORF">ABT39_MTgene2838</name>
</gene>
<name>A0A117NI97_PICGL</name>
<accession>A0A117NI97</accession>
<keyword evidence="1" id="KW-0496">Mitochondrion</keyword>
<organism evidence="1">
    <name type="scientific">Picea glauca</name>
    <name type="common">White spruce</name>
    <name type="synonym">Pinus glauca</name>
    <dbReference type="NCBI Taxonomy" id="3330"/>
    <lineage>
        <taxon>Eukaryota</taxon>
        <taxon>Viridiplantae</taxon>
        <taxon>Streptophyta</taxon>
        <taxon>Embryophyta</taxon>
        <taxon>Tracheophyta</taxon>
        <taxon>Spermatophyta</taxon>
        <taxon>Pinopsida</taxon>
        <taxon>Pinidae</taxon>
        <taxon>Conifers I</taxon>
        <taxon>Pinales</taxon>
        <taxon>Pinaceae</taxon>
        <taxon>Picea</taxon>
    </lineage>
</organism>